<protein>
    <recommendedName>
        <fullName evidence="4">Guanylate cyclase domain-containing protein</fullName>
    </recommendedName>
</protein>
<proteinExistence type="predicted"/>
<evidence type="ECO:0000256" key="1">
    <source>
        <dbReference type="SAM" id="Phobius"/>
    </source>
</evidence>
<accession>A0A972VWF6</accession>
<keyword evidence="1" id="KW-0812">Transmembrane</keyword>
<dbReference type="AlphaFoldDB" id="A0A972VWF6"/>
<feature type="transmembrane region" description="Helical" evidence="1">
    <location>
        <begin position="138"/>
        <end position="158"/>
    </location>
</feature>
<keyword evidence="1" id="KW-1133">Transmembrane helix</keyword>
<sequence>MYRRKLRTIFLVLMPIFISGLASVLFSYNHVNVELNQKGQHFGNAIAEQLSLSVTDYLVNEDILSLNVVLNDLVAQDNFDFASIYSADNRLLAQAGKRSSGADKTHIFTRDITWQKASIGHLQISLDSQAVREPVLSILWLIVSIHLLIGAMTGFIVWQYADLLYLWIALPGVPAAPAPETSRHQAESLAAAEADPSANRPVIEAKAADTVIMVFKLRPARLLPDFLPRIQRALLLYSGDMTRPDGETILVYFTGADPIFRAICSGLLLLEIFHLTDTPISIKLGLQVATGSATDPLSGVAIDPQALANARKHASYLAANAENCLLTSQQVLEQMVNPSRFVITPFHSSLTPAGLVFKVEALALPHQSLIQSQARQLLQQ</sequence>
<gene>
    <name evidence="2" type="ORF">HQ497_05765</name>
</gene>
<dbReference type="EMBL" id="JABMOJ010000214">
    <property type="protein sequence ID" value="NQV64856.1"/>
    <property type="molecule type" value="Genomic_DNA"/>
</dbReference>
<comment type="caution">
    <text evidence="2">The sequence shown here is derived from an EMBL/GenBank/DDBJ whole genome shotgun (WGS) entry which is preliminary data.</text>
</comment>
<organism evidence="2 3">
    <name type="scientific">SAR86 cluster bacterium</name>
    <dbReference type="NCBI Taxonomy" id="2030880"/>
    <lineage>
        <taxon>Bacteria</taxon>
        <taxon>Pseudomonadati</taxon>
        <taxon>Pseudomonadota</taxon>
        <taxon>Gammaproteobacteria</taxon>
        <taxon>SAR86 cluster</taxon>
    </lineage>
</organism>
<evidence type="ECO:0000313" key="2">
    <source>
        <dbReference type="EMBL" id="NQV64856.1"/>
    </source>
</evidence>
<evidence type="ECO:0000313" key="3">
    <source>
        <dbReference type="Proteomes" id="UP000754644"/>
    </source>
</evidence>
<dbReference type="Proteomes" id="UP000754644">
    <property type="component" value="Unassembled WGS sequence"/>
</dbReference>
<reference evidence="2" key="1">
    <citation type="submission" date="2020-05" db="EMBL/GenBank/DDBJ databases">
        <title>Sulfur intermediates as new biogeochemical hubs in an aquatic model microbial ecosystem.</title>
        <authorList>
            <person name="Vigneron A."/>
        </authorList>
    </citation>
    <scope>NUCLEOTIDE SEQUENCE</scope>
    <source>
        <strain evidence="2">Bin.250</strain>
    </source>
</reference>
<keyword evidence="1" id="KW-0472">Membrane</keyword>
<feature type="transmembrane region" description="Helical" evidence="1">
    <location>
        <begin position="9"/>
        <end position="28"/>
    </location>
</feature>
<evidence type="ECO:0008006" key="4">
    <source>
        <dbReference type="Google" id="ProtNLM"/>
    </source>
</evidence>
<name>A0A972VWF6_9GAMM</name>